<sequence length="116" mass="12237">MSECEREVSADLLSVILPTAARRAIGAYEIFSSIPPDGGDAKEFGAFQTACKAAVGHLTALYQLQRLVAAAVAPKPGTGATSKADEYAEIYDRARARIALLDGPDPLDEANPSEED</sequence>
<dbReference type="RefSeq" id="WP_044433044.1">
    <property type="nucleotide sequence ID" value="NZ_BJYZ01000006.1"/>
</dbReference>
<reference evidence="1 2" key="1">
    <citation type="submission" date="2019-07" db="EMBL/GenBank/DDBJ databases">
        <title>Whole genome shotgun sequence of Skermanella aerolata NBRC 106429.</title>
        <authorList>
            <person name="Hosoyama A."/>
            <person name="Uohara A."/>
            <person name="Ohji S."/>
            <person name="Ichikawa N."/>
        </authorList>
    </citation>
    <scope>NUCLEOTIDE SEQUENCE [LARGE SCALE GENOMIC DNA]</scope>
    <source>
        <strain evidence="1 2">NBRC 106429</strain>
    </source>
</reference>
<evidence type="ECO:0000313" key="2">
    <source>
        <dbReference type="Proteomes" id="UP000321523"/>
    </source>
</evidence>
<dbReference type="EMBL" id="BJYZ01000006">
    <property type="protein sequence ID" value="GEO37258.1"/>
    <property type="molecule type" value="Genomic_DNA"/>
</dbReference>
<dbReference type="Proteomes" id="UP000321523">
    <property type="component" value="Unassembled WGS sequence"/>
</dbReference>
<dbReference type="OrthoDB" id="7365628at2"/>
<name>A0A512DLC4_9PROT</name>
<organism evidence="1 2">
    <name type="scientific">Skermanella aerolata</name>
    <dbReference type="NCBI Taxonomy" id="393310"/>
    <lineage>
        <taxon>Bacteria</taxon>
        <taxon>Pseudomonadati</taxon>
        <taxon>Pseudomonadota</taxon>
        <taxon>Alphaproteobacteria</taxon>
        <taxon>Rhodospirillales</taxon>
        <taxon>Azospirillaceae</taxon>
        <taxon>Skermanella</taxon>
    </lineage>
</organism>
<gene>
    <name evidence="1" type="ORF">SAE02_14060</name>
</gene>
<evidence type="ECO:0000313" key="1">
    <source>
        <dbReference type="EMBL" id="GEO37258.1"/>
    </source>
</evidence>
<accession>A0A512DLC4</accession>
<keyword evidence="2" id="KW-1185">Reference proteome</keyword>
<dbReference type="AlphaFoldDB" id="A0A512DLC4"/>
<proteinExistence type="predicted"/>
<comment type="caution">
    <text evidence="1">The sequence shown here is derived from an EMBL/GenBank/DDBJ whole genome shotgun (WGS) entry which is preliminary data.</text>
</comment>
<protein>
    <submittedName>
        <fullName evidence="1">Uncharacterized protein</fullName>
    </submittedName>
</protein>